<protein>
    <recommendedName>
        <fullName evidence="3">Hydrogenase maturation protease</fullName>
    </recommendedName>
</protein>
<comment type="caution">
    <text evidence="1">The sequence shown here is derived from an EMBL/GenBank/DDBJ whole genome shotgun (WGS) entry which is preliminary data.</text>
</comment>
<dbReference type="OrthoDB" id="264096at2"/>
<accession>A0A543IKY1</accession>
<evidence type="ECO:0000313" key="1">
    <source>
        <dbReference type="EMBL" id="TQM71243.1"/>
    </source>
</evidence>
<evidence type="ECO:0000313" key="2">
    <source>
        <dbReference type="Proteomes" id="UP000316706"/>
    </source>
</evidence>
<dbReference type="RefSeq" id="WP_141972654.1">
    <property type="nucleotide sequence ID" value="NZ_VFPO01000001.1"/>
</dbReference>
<dbReference type="AlphaFoldDB" id="A0A543IKY1"/>
<dbReference type="Proteomes" id="UP000316706">
    <property type="component" value="Unassembled WGS sequence"/>
</dbReference>
<name>A0A543IKY1_9ACTN</name>
<evidence type="ECO:0008006" key="3">
    <source>
        <dbReference type="Google" id="ProtNLM"/>
    </source>
</evidence>
<dbReference type="EMBL" id="VFPO01000001">
    <property type="protein sequence ID" value="TQM71243.1"/>
    <property type="molecule type" value="Genomic_DNA"/>
</dbReference>
<proteinExistence type="predicted"/>
<reference evidence="1 2" key="1">
    <citation type="submission" date="2019-06" db="EMBL/GenBank/DDBJ databases">
        <title>Sequencing the genomes of 1000 actinobacteria strains.</title>
        <authorList>
            <person name="Klenk H.-P."/>
        </authorList>
    </citation>
    <scope>NUCLEOTIDE SEQUENCE [LARGE SCALE GENOMIC DNA]</scope>
    <source>
        <strain evidence="1 2">DSM 45043</strain>
    </source>
</reference>
<keyword evidence="2" id="KW-1185">Reference proteome</keyword>
<gene>
    <name evidence="1" type="ORF">FHX41_5002</name>
</gene>
<sequence>MDRVRSVAEVVLYEGHLLWPSRRPAREARQRWTVGGVYPRPYAERAGEPWAVRAEFLMEDARGADVEFTLRFLHAVHRQVMDGGVPVEEARVGGGTVTTRREAREREITSGRVSVARLLRSPVRVPVAVAAGTDDEELGGGIRFTRVWSRVDGTVSLSAANAGDGVVRLRAEVVNTGGGDGTDQAVHAGMMCAHLVAWAGGGSFVSPGHPPDRLAEAAAACSSEGLWPVLAGAPGTRDTVLAAPVVLYDWPQVAPESTGDPFDGTEADRLLVLGVLSLSEEERRELAASDPRAAELLERCMALAGGPRGRDGHVGGDAG</sequence>
<organism evidence="1 2">
    <name type="scientific">Actinomadura hallensis</name>
    <dbReference type="NCBI Taxonomy" id="337895"/>
    <lineage>
        <taxon>Bacteria</taxon>
        <taxon>Bacillati</taxon>
        <taxon>Actinomycetota</taxon>
        <taxon>Actinomycetes</taxon>
        <taxon>Streptosporangiales</taxon>
        <taxon>Thermomonosporaceae</taxon>
        <taxon>Actinomadura</taxon>
    </lineage>
</organism>